<accession>A0A6J4JVX2</accession>
<dbReference type="AlphaFoldDB" id="A0A6J4JVX2"/>
<feature type="non-terminal residue" evidence="1">
    <location>
        <position position="1"/>
    </location>
</feature>
<protein>
    <submittedName>
        <fullName evidence="1">Uncharacterized protein</fullName>
    </submittedName>
</protein>
<gene>
    <name evidence="1" type="ORF">AVDCRST_MAG92-4127</name>
</gene>
<dbReference type="EMBL" id="CADCTM010000724">
    <property type="protein sequence ID" value="CAA9288621.1"/>
    <property type="molecule type" value="Genomic_DNA"/>
</dbReference>
<proteinExistence type="predicted"/>
<reference evidence="1" key="1">
    <citation type="submission" date="2020-02" db="EMBL/GenBank/DDBJ databases">
        <authorList>
            <person name="Meier V. D."/>
        </authorList>
    </citation>
    <scope>NUCLEOTIDE SEQUENCE</scope>
    <source>
        <strain evidence="1">AVDCRST_MAG92</strain>
    </source>
</reference>
<feature type="non-terminal residue" evidence="1">
    <location>
        <position position="39"/>
    </location>
</feature>
<evidence type="ECO:0000313" key="1">
    <source>
        <dbReference type="EMBL" id="CAA9288621.1"/>
    </source>
</evidence>
<name>A0A6J4JVX2_9CYAN</name>
<organism evidence="1">
    <name type="scientific">uncultured Coleofasciculus sp</name>
    <dbReference type="NCBI Taxonomy" id="1267456"/>
    <lineage>
        <taxon>Bacteria</taxon>
        <taxon>Bacillati</taxon>
        <taxon>Cyanobacteriota</taxon>
        <taxon>Cyanophyceae</taxon>
        <taxon>Coleofasciculales</taxon>
        <taxon>Coleofasciculaceae</taxon>
        <taxon>Coleofasciculus</taxon>
        <taxon>environmental samples</taxon>
    </lineage>
</organism>
<sequence>AFDDCFYELVGTPRNRLGVRLVINQHICFSFSITSASRI</sequence>